<evidence type="ECO:0000313" key="7">
    <source>
        <dbReference type="Proteomes" id="UP000765509"/>
    </source>
</evidence>
<dbReference type="PROSITE" id="PS50175">
    <property type="entry name" value="ASP_PROT_RETROV"/>
    <property type="match status" value="1"/>
</dbReference>
<dbReference type="GO" id="GO:0006508">
    <property type="term" value="P:proteolysis"/>
    <property type="evidence" value="ECO:0007669"/>
    <property type="project" value="InterPro"/>
</dbReference>
<organism evidence="6 7">
    <name type="scientific">Austropuccinia psidii MF-1</name>
    <dbReference type="NCBI Taxonomy" id="1389203"/>
    <lineage>
        <taxon>Eukaryota</taxon>
        <taxon>Fungi</taxon>
        <taxon>Dikarya</taxon>
        <taxon>Basidiomycota</taxon>
        <taxon>Pucciniomycotina</taxon>
        <taxon>Pucciniomycetes</taxon>
        <taxon>Pucciniales</taxon>
        <taxon>Sphaerophragmiaceae</taxon>
        <taxon>Austropuccinia</taxon>
    </lineage>
</organism>
<dbReference type="PROSITE" id="PS00141">
    <property type="entry name" value="ASP_PROTEASE"/>
    <property type="match status" value="1"/>
</dbReference>
<keyword evidence="1" id="KW-0064">Aspartyl protease</keyword>
<dbReference type="Pfam" id="PF00077">
    <property type="entry name" value="RVP"/>
    <property type="match status" value="1"/>
</dbReference>
<sequence>MALVDTGSEINIIPEEIAIKASLTSRKLNMNLRGIGGHTTSLVGLSEFTPITMITGEEKEIHLFIAKGAVHTILGRPFLADNNVKLEFSHKQGEIFSYPEQDGRQLCLPICNLQAMGWQISPPSGMELCASSEIGKWSVHQAESSKRNETEETESQSSTRVKTIFLGPNKIPFSAIFDAKNDLNVITQEIALKAELNISPYASKSTVNSLKPIGQIKNLEVTFESEEKTYLDFLVFENFNQIIIEEKSSILSSSKESMPAVTHIKSKGKETEDKLEVEDSEAIEKIKEELKKMRRNLDIAIEDPEKWLALELSDMNKEDQVESPQKKFKMDLKPPEANSSRISEDYFNLFQEETGYIGDTEKDLLSEEPKDSIIKPLAKRKFEELEKEISIITEDKMDQVWDSYIKKGIKQRMEIVLEGKLVESEDELKLCQQNNGNWEDKYKQSRMFEDLEEGELSENTQRLAGLSILEEFNDAYDQICCLSSSTDLFNQNQGITSGLPNDSQNQNGIQKDIPEYEGVEDYVILPIITFKELYDYELDSPIIQTKYLSELPGSNLTNVDFLELLTTIGIKGNLRNPYWKKPYGIIKLQ</sequence>
<evidence type="ECO:0000256" key="3">
    <source>
        <dbReference type="SAM" id="Coils"/>
    </source>
</evidence>
<keyword evidence="7" id="KW-1185">Reference proteome</keyword>
<evidence type="ECO:0000313" key="6">
    <source>
        <dbReference type="EMBL" id="MBW0558744.1"/>
    </source>
</evidence>
<proteinExistence type="predicted"/>
<keyword evidence="2" id="KW-0378">Hydrolase</keyword>
<feature type="coiled-coil region" evidence="3">
    <location>
        <begin position="276"/>
        <end position="303"/>
    </location>
</feature>
<evidence type="ECO:0000256" key="4">
    <source>
        <dbReference type="SAM" id="MobiDB-lite"/>
    </source>
</evidence>
<dbReference type="EMBL" id="AVOT02067089">
    <property type="protein sequence ID" value="MBW0558744.1"/>
    <property type="molecule type" value="Genomic_DNA"/>
</dbReference>
<evidence type="ECO:0000256" key="1">
    <source>
        <dbReference type="ARBA" id="ARBA00022750"/>
    </source>
</evidence>
<dbReference type="Gene3D" id="2.40.70.10">
    <property type="entry name" value="Acid Proteases"/>
    <property type="match status" value="1"/>
</dbReference>
<gene>
    <name evidence="6" type="ORF">O181_098459</name>
</gene>
<dbReference type="OrthoDB" id="2507637at2759"/>
<dbReference type="InterPro" id="IPR021109">
    <property type="entry name" value="Peptidase_aspartic_dom_sf"/>
</dbReference>
<dbReference type="GO" id="GO:0004190">
    <property type="term" value="F:aspartic-type endopeptidase activity"/>
    <property type="evidence" value="ECO:0007669"/>
    <property type="project" value="UniProtKB-KW"/>
</dbReference>
<protein>
    <recommendedName>
        <fullName evidence="5">Peptidase A2 domain-containing protein</fullName>
    </recommendedName>
</protein>
<feature type="region of interest" description="Disordered" evidence="4">
    <location>
        <begin position="140"/>
        <end position="159"/>
    </location>
</feature>
<dbReference type="CDD" id="cd00303">
    <property type="entry name" value="retropepsin_like"/>
    <property type="match status" value="1"/>
</dbReference>
<dbReference type="InterPro" id="IPR018061">
    <property type="entry name" value="Retropepsins"/>
</dbReference>
<accession>A0A9Q3JB96</accession>
<keyword evidence="1" id="KW-0645">Protease</keyword>
<name>A0A9Q3JB96_9BASI</name>
<evidence type="ECO:0000259" key="5">
    <source>
        <dbReference type="PROSITE" id="PS50175"/>
    </source>
</evidence>
<dbReference type="Proteomes" id="UP000765509">
    <property type="component" value="Unassembled WGS sequence"/>
</dbReference>
<dbReference type="SUPFAM" id="SSF50630">
    <property type="entry name" value="Acid proteases"/>
    <property type="match status" value="1"/>
</dbReference>
<evidence type="ECO:0000256" key="2">
    <source>
        <dbReference type="ARBA" id="ARBA00022801"/>
    </source>
</evidence>
<feature type="domain" description="Peptidase A2" evidence="5">
    <location>
        <begin position="1"/>
        <end position="37"/>
    </location>
</feature>
<keyword evidence="3" id="KW-0175">Coiled coil</keyword>
<dbReference type="AlphaFoldDB" id="A0A9Q3JB96"/>
<dbReference type="InterPro" id="IPR001995">
    <property type="entry name" value="Peptidase_A2_cat"/>
</dbReference>
<comment type="caution">
    <text evidence="6">The sequence shown here is derived from an EMBL/GenBank/DDBJ whole genome shotgun (WGS) entry which is preliminary data.</text>
</comment>
<dbReference type="InterPro" id="IPR001969">
    <property type="entry name" value="Aspartic_peptidase_AS"/>
</dbReference>
<reference evidence="6" key="1">
    <citation type="submission" date="2021-03" db="EMBL/GenBank/DDBJ databases">
        <title>Draft genome sequence of rust myrtle Austropuccinia psidii MF-1, a brazilian biotype.</title>
        <authorList>
            <person name="Quecine M.C."/>
            <person name="Pachon D.M.R."/>
            <person name="Bonatelli M.L."/>
            <person name="Correr F.H."/>
            <person name="Franceschini L.M."/>
            <person name="Leite T.F."/>
            <person name="Margarido G.R.A."/>
            <person name="Almeida C.A."/>
            <person name="Ferrarezi J.A."/>
            <person name="Labate C.A."/>
        </authorList>
    </citation>
    <scope>NUCLEOTIDE SEQUENCE</scope>
    <source>
        <strain evidence="6">MF-1</strain>
    </source>
</reference>